<evidence type="ECO:0000313" key="1">
    <source>
        <dbReference type="EMBL" id="MBW0484963.1"/>
    </source>
</evidence>
<name>A0A9Q3CL80_9BASI</name>
<keyword evidence="2" id="KW-1185">Reference proteome</keyword>
<dbReference type="PANTHER" id="PTHR24559:SF444">
    <property type="entry name" value="REVERSE TRANSCRIPTASE DOMAIN-CONTAINING PROTEIN"/>
    <property type="match status" value="1"/>
</dbReference>
<dbReference type="Gene3D" id="3.30.70.270">
    <property type="match status" value="1"/>
</dbReference>
<organism evidence="1 2">
    <name type="scientific">Austropuccinia psidii MF-1</name>
    <dbReference type="NCBI Taxonomy" id="1389203"/>
    <lineage>
        <taxon>Eukaryota</taxon>
        <taxon>Fungi</taxon>
        <taxon>Dikarya</taxon>
        <taxon>Basidiomycota</taxon>
        <taxon>Pucciniomycotina</taxon>
        <taxon>Pucciniomycetes</taxon>
        <taxon>Pucciniales</taxon>
        <taxon>Sphaerophragmiaceae</taxon>
        <taxon>Austropuccinia</taxon>
    </lineage>
</organism>
<dbReference type="InterPro" id="IPR043502">
    <property type="entry name" value="DNA/RNA_pol_sf"/>
</dbReference>
<sequence length="200" mass="22902">MSVIFLREEEIAFSAEERGSLKHLYGKHYNIPVIPHTPWKQKPAPSPKLILSQFIELVRESIRTCLYEHFTSSYISPVFCVKNSNGTCRIVPDLQDLNKLIIKDEGLQLHMEEFVDVFSKRDCYGLGDIMGGYDEREFEISTRPLTTFGTPLGRIKLTILPQGATNYAEVYQDQITWIIKEEIPENIAILIYDRGTEGSS</sequence>
<dbReference type="PANTHER" id="PTHR24559">
    <property type="entry name" value="TRANSPOSON TY3-I GAG-POL POLYPROTEIN"/>
    <property type="match status" value="1"/>
</dbReference>
<accession>A0A9Q3CL80</accession>
<evidence type="ECO:0000313" key="2">
    <source>
        <dbReference type="Proteomes" id="UP000765509"/>
    </source>
</evidence>
<proteinExistence type="predicted"/>
<dbReference type="Proteomes" id="UP000765509">
    <property type="component" value="Unassembled WGS sequence"/>
</dbReference>
<gene>
    <name evidence="1" type="ORF">O181_024678</name>
</gene>
<dbReference type="SUPFAM" id="SSF56672">
    <property type="entry name" value="DNA/RNA polymerases"/>
    <property type="match status" value="1"/>
</dbReference>
<dbReference type="EMBL" id="AVOT02007937">
    <property type="protein sequence ID" value="MBW0484963.1"/>
    <property type="molecule type" value="Genomic_DNA"/>
</dbReference>
<dbReference type="InterPro" id="IPR053134">
    <property type="entry name" value="RNA-dir_DNA_polymerase"/>
</dbReference>
<dbReference type="InterPro" id="IPR043128">
    <property type="entry name" value="Rev_trsase/Diguanyl_cyclase"/>
</dbReference>
<dbReference type="Gene3D" id="3.10.10.10">
    <property type="entry name" value="HIV Type 1 Reverse Transcriptase, subunit A, domain 1"/>
    <property type="match status" value="1"/>
</dbReference>
<comment type="caution">
    <text evidence="1">The sequence shown here is derived from an EMBL/GenBank/DDBJ whole genome shotgun (WGS) entry which is preliminary data.</text>
</comment>
<protein>
    <submittedName>
        <fullName evidence="1">Uncharacterized protein</fullName>
    </submittedName>
</protein>
<dbReference type="OrthoDB" id="2505957at2759"/>
<reference evidence="1" key="1">
    <citation type="submission" date="2021-03" db="EMBL/GenBank/DDBJ databases">
        <title>Draft genome sequence of rust myrtle Austropuccinia psidii MF-1, a brazilian biotype.</title>
        <authorList>
            <person name="Quecine M.C."/>
            <person name="Pachon D.M.R."/>
            <person name="Bonatelli M.L."/>
            <person name="Correr F.H."/>
            <person name="Franceschini L.M."/>
            <person name="Leite T.F."/>
            <person name="Margarido G.R.A."/>
            <person name="Almeida C.A."/>
            <person name="Ferrarezi J.A."/>
            <person name="Labate C.A."/>
        </authorList>
    </citation>
    <scope>NUCLEOTIDE SEQUENCE</scope>
    <source>
        <strain evidence="1">MF-1</strain>
    </source>
</reference>
<dbReference type="AlphaFoldDB" id="A0A9Q3CL80"/>